<dbReference type="EMBL" id="ATLV01001625">
    <property type="status" value="NOT_ANNOTATED_CDS"/>
    <property type="molecule type" value="Genomic_DNA"/>
</dbReference>
<dbReference type="AlphaFoldDB" id="A0A084VA43"/>
<evidence type="ECO:0000313" key="2">
    <source>
        <dbReference type="EnsemblMetazoa" id="ASIC000342-PA"/>
    </source>
</evidence>
<reference evidence="1 3" key="1">
    <citation type="journal article" date="2014" name="BMC Genomics">
        <title>Genome sequence of Anopheles sinensis provides insight into genetics basis of mosquito competence for malaria parasites.</title>
        <authorList>
            <person name="Zhou D."/>
            <person name="Zhang D."/>
            <person name="Ding G."/>
            <person name="Shi L."/>
            <person name="Hou Q."/>
            <person name="Ye Y."/>
            <person name="Xu Y."/>
            <person name="Zhou H."/>
            <person name="Xiong C."/>
            <person name="Li S."/>
            <person name="Yu J."/>
            <person name="Hong S."/>
            <person name="Yu X."/>
            <person name="Zou P."/>
            <person name="Chen C."/>
            <person name="Chang X."/>
            <person name="Wang W."/>
            <person name="Lv Y."/>
            <person name="Sun Y."/>
            <person name="Ma L."/>
            <person name="Shen B."/>
            <person name="Zhu C."/>
        </authorList>
    </citation>
    <scope>NUCLEOTIDE SEQUENCE [LARGE SCALE GENOMIC DNA]</scope>
</reference>
<reference evidence="2" key="2">
    <citation type="submission" date="2020-05" db="UniProtKB">
        <authorList>
            <consortium name="EnsemblMetazoa"/>
        </authorList>
    </citation>
    <scope>IDENTIFICATION</scope>
</reference>
<organism evidence="1">
    <name type="scientific">Anopheles sinensis</name>
    <name type="common">Mosquito</name>
    <dbReference type="NCBI Taxonomy" id="74873"/>
    <lineage>
        <taxon>Eukaryota</taxon>
        <taxon>Metazoa</taxon>
        <taxon>Ecdysozoa</taxon>
        <taxon>Arthropoda</taxon>
        <taxon>Hexapoda</taxon>
        <taxon>Insecta</taxon>
        <taxon>Pterygota</taxon>
        <taxon>Neoptera</taxon>
        <taxon>Endopterygota</taxon>
        <taxon>Diptera</taxon>
        <taxon>Nematocera</taxon>
        <taxon>Culicoidea</taxon>
        <taxon>Culicidae</taxon>
        <taxon>Anophelinae</taxon>
        <taxon>Anopheles</taxon>
    </lineage>
</organism>
<dbReference type="EMBL" id="KE523987">
    <property type="protein sequence ID" value="KFB34837.1"/>
    <property type="molecule type" value="Genomic_DNA"/>
</dbReference>
<name>A0A084VA43_ANOSI</name>
<protein>
    <submittedName>
        <fullName evidence="1 2">Uncharacterized protein</fullName>
    </submittedName>
</protein>
<evidence type="ECO:0000313" key="3">
    <source>
        <dbReference type="Proteomes" id="UP000030765"/>
    </source>
</evidence>
<evidence type="ECO:0000313" key="1">
    <source>
        <dbReference type="EMBL" id="KFB34837.1"/>
    </source>
</evidence>
<keyword evidence="3" id="KW-1185">Reference proteome</keyword>
<dbReference type="EnsemblMetazoa" id="ASIC000342-RA">
    <property type="protein sequence ID" value="ASIC000342-PA"/>
    <property type="gene ID" value="ASIC000342"/>
</dbReference>
<dbReference type="VEuPathDB" id="VectorBase:ASIC000342"/>
<gene>
    <name evidence="1" type="ORF">ZHAS_00000342</name>
</gene>
<proteinExistence type="predicted"/>
<dbReference type="Proteomes" id="UP000030765">
    <property type="component" value="Unassembled WGS sequence"/>
</dbReference>
<accession>A0A084VA43</accession>
<sequence length="140" mass="15694">MNHGNVSARLQLASPCRKDSPQSLWWRAVHLQQHHAHVDLDLVRLRSPVCPRPVATVSSSRLIYTFGATAKPEGVCVNDIRSVSLDRLAEVVTWSRKGRRVRIDFGSVTLRYASSKFKCTNDEQELRPQTGKESARSGAQ</sequence>